<feature type="region of interest" description="Disordered" evidence="1">
    <location>
        <begin position="299"/>
        <end position="342"/>
    </location>
</feature>
<sequence>MSSRFNAARPKRAGESYARIHHGAAEPDSKKVKFDVRNPSALAPDAADDDEEEAPDVFLEADADVIRGGAATKRGAVNIDGYDSDSDQEEMGTLRNNNDLLMKGKTATKDEEDLDDMFAEEEEDGDGKDDTVDNTTKKKSKEVKFLDAADIEGQEGKSRSGGQIRLDDELSSDDDEEAIALAIEEEDIDAEVGLGGLKRHAPKVEAFNLRAEQEEGRFDESGNFVRKAVDPDAVHDRWLEGVSKKDMKRAAEAHEKREAERRRKRREDDAVLTADLLRALILQLERCETAEDALRRLGRRQQQVKKNKKAVPKWKQKKQQQQQKGTADTMEVDTAAPAPAEDPEQVRIREAIDAITDAASKLLERDRPDIYDRERERLIREYAREADEPWVEPASKEGDTEEAAAAVPVSAASAATANKMWEYRWTDGRDDAAKQGPFDGPTMKAWQDAGYFGEGVEFREVDGADPGWSRAAAFI</sequence>
<dbReference type="PANTHER" id="PTHR13138">
    <property type="entry name" value="PROTEIN LIN1"/>
    <property type="match status" value="1"/>
</dbReference>
<dbReference type="GO" id="GO:0005682">
    <property type="term" value="C:U5 snRNP"/>
    <property type="evidence" value="ECO:0007669"/>
    <property type="project" value="InterPro"/>
</dbReference>
<dbReference type="InterPro" id="IPR035445">
    <property type="entry name" value="GYF-like_dom_sf"/>
</dbReference>
<dbReference type="Pfam" id="PF02213">
    <property type="entry name" value="GYF"/>
    <property type="match status" value="1"/>
</dbReference>
<dbReference type="Gene3D" id="3.30.1490.40">
    <property type="match status" value="1"/>
</dbReference>
<protein>
    <recommendedName>
        <fullName evidence="2">GYF domain-containing protein</fullName>
    </recommendedName>
</protein>
<feature type="region of interest" description="Disordered" evidence="1">
    <location>
        <begin position="244"/>
        <end position="268"/>
    </location>
</feature>
<evidence type="ECO:0000256" key="1">
    <source>
        <dbReference type="SAM" id="MobiDB-lite"/>
    </source>
</evidence>
<feature type="region of interest" description="Disordered" evidence="1">
    <location>
        <begin position="1"/>
        <end position="54"/>
    </location>
</feature>
<feature type="region of interest" description="Disordered" evidence="1">
    <location>
        <begin position="76"/>
        <end position="174"/>
    </location>
</feature>
<reference evidence="3 4" key="1">
    <citation type="submission" date="2024-02" db="EMBL/GenBank/DDBJ databases">
        <title>De novo assembly and annotation of 12 fungi associated with fruit tree decline syndrome in Ontario, Canada.</title>
        <authorList>
            <person name="Sulman M."/>
            <person name="Ellouze W."/>
            <person name="Ilyukhin E."/>
        </authorList>
    </citation>
    <scope>NUCLEOTIDE SEQUENCE [LARGE SCALE GENOMIC DNA]</scope>
    <source>
        <strain evidence="3 4">M11/M66-122</strain>
    </source>
</reference>
<feature type="compositionally biased region" description="Basic and acidic residues" evidence="1">
    <location>
        <begin position="23"/>
        <end position="36"/>
    </location>
</feature>
<dbReference type="InterPro" id="IPR039905">
    <property type="entry name" value="CD2BP2/Lin1"/>
</dbReference>
<keyword evidence="4" id="KW-1185">Reference proteome</keyword>
<dbReference type="PROSITE" id="PS50829">
    <property type="entry name" value="GYF"/>
    <property type="match status" value="1"/>
</dbReference>
<comment type="caution">
    <text evidence="3">The sequence shown here is derived from an EMBL/GenBank/DDBJ whole genome shotgun (WGS) entry which is preliminary data.</text>
</comment>
<dbReference type="SUPFAM" id="SSF55277">
    <property type="entry name" value="GYF domain"/>
    <property type="match status" value="1"/>
</dbReference>
<accession>A0AAN9UUN7</accession>
<organism evidence="3 4">
    <name type="scientific">Diatrype stigma</name>
    <dbReference type="NCBI Taxonomy" id="117547"/>
    <lineage>
        <taxon>Eukaryota</taxon>
        <taxon>Fungi</taxon>
        <taxon>Dikarya</taxon>
        <taxon>Ascomycota</taxon>
        <taxon>Pezizomycotina</taxon>
        <taxon>Sordariomycetes</taxon>
        <taxon>Xylariomycetidae</taxon>
        <taxon>Xylariales</taxon>
        <taxon>Diatrypaceae</taxon>
        <taxon>Diatrype</taxon>
    </lineage>
</organism>
<dbReference type="AlphaFoldDB" id="A0AAN9UUN7"/>
<feature type="compositionally biased region" description="Acidic residues" evidence="1">
    <location>
        <begin position="110"/>
        <end position="127"/>
    </location>
</feature>
<dbReference type="EMBL" id="JAKJXP020000011">
    <property type="protein sequence ID" value="KAK7755655.1"/>
    <property type="molecule type" value="Genomic_DNA"/>
</dbReference>
<name>A0AAN9UUN7_9PEZI</name>
<feature type="compositionally biased region" description="Basic residues" evidence="1">
    <location>
        <begin position="299"/>
        <end position="318"/>
    </location>
</feature>
<gene>
    <name evidence="3" type="ORF">SLS62_002266</name>
</gene>
<evidence type="ECO:0000313" key="4">
    <source>
        <dbReference type="Proteomes" id="UP001320420"/>
    </source>
</evidence>
<proteinExistence type="predicted"/>
<dbReference type="PANTHER" id="PTHR13138:SF3">
    <property type="entry name" value="CD2 ANTIGEN CYTOPLASMIC TAIL-BINDING PROTEIN 2"/>
    <property type="match status" value="1"/>
</dbReference>
<dbReference type="InterPro" id="IPR003169">
    <property type="entry name" value="GYF"/>
</dbReference>
<evidence type="ECO:0000259" key="2">
    <source>
        <dbReference type="PROSITE" id="PS50829"/>
    </source>
</evidence>
<feature type="domain" description="GYF" evidence="2">
    <location>
        <begin position="418"/>
        <end position="475"/>
    </location>
</feature>
<dbReference type="Proteomes" id="UP001320420">
    <property type="component" value="Unassembled WGS sequence"/>
</dbReference>
<evidence type="ECO:0000313" key="3">
    <source>
        <dbReference type="EMBL" id="KAK7755655.1"/>
    </source>
</evidence>